<comment type="subcellular location">
    <subcellularLocation>
        <location evidence="1">Nucleus</location>
    </subcellularLocation>
</comment>
<dbReference type="GO" id="GO:0017108">
    <property type="term" value="F:5'-flap endonuclease activity"/>
    <property type="evidence" value="ECO:0007669"/>
    <property type="project" value="TreeGrafter"/>
</dbReference>
<keyword evidence="1" id="KW-0464">Manganese</keyword>
<dbReference type="GO" id="GO:0008409">
    <property type="term" value="F:5'-3' exonuclease activity"/>
    <property type="evidence" value="ECO:0007669"/>
    <property type="project" value="TreeGrafter"/>
</dbReference>
<keyword evidence="1" id="KW-0227">DNA damage</keyword>
<feature type="compositionally biased region" description="Pro residues" evidence="2">
    <location>
        <begin position="1"/>
        <end position="11"/>
    </location>
</feature>
<dbReference type="PANTHER" id="PTHR15749:SF4">
    <property type="entry name" value="FANCONI-ASSOCIATED NUCLEASE 1"/>
    <property type="match status" value="1"/>
</dbReference>
<keyword evidence="1" id="KW-0479">Metal-binding</keyword>
<dbReference type="InterPro" id="IPR033315">
    <property type="entry name" value="Fan1-like"/>
</dbReference>
<evidence type="ECO:0000256" key="1">
    <source>
        <dbReference type="RuleBase" id="RU365033"/>
    </source>
</evidence>
<dbReference type="OrthoDB" id="76364at2759"/>
<protein>
    <recommendedName>
        <fullName evidence="1">Fanconi-associated nuclease</fullName>
        <ecNumber evidence="1">3.1.4.1</ecNumber>
    </recommendedName>
</protein>
<feature type="compositionally biased region" description="Low complexity" evidence="2">
    <location>
        <begin position="12"/>
        <end position="21"/>
    </location>
</feature>
<keyword evidence="1" id="KW-0378">Hydrolase</keyword>
<dbReference type="GO" id="GO:0046872">
    <property type="term" value="F:metal ion binding"/>
    <property type="evidence" value="ECO:0007669"/>
    <property type="project" value="UniProtKB-KW"/>
</dbReference>
<keyword evidence="4" id="KW-1185">Reference proteome</keyword>
<dbReference type="GO" id="GO:0005634">
    <property type="term" value="C:nucleus"/>
    <property type="evidence" value="ECO:0007669"/>
    <property type="project" value="UniProtKB-SubCell"/>
</dbReference>
<dbReference type="GO" id="GO:0036297">
    <property type="term" value="P:interstrand cross-link repair"/>
    <property type="evidence" value="ECO:0007669"/>
    <property type="project" value="InterPro"/>
</dbReference>
<dbReference type="EMBL" id="UZAN01058650">
    <property type="protein sequence ID" value="VDP92095.1"/>
    <property type="molecule type" value="Genomic_DNA"/>
</dbReference>
<comment type="cofactor">
    <cofactor evidence="1">
        <name>Mg(2+)</name>
        <dbReference type="ChEBI" id="CHEBI:18420"/>
    </cofactor>
    <cofactor evidence="1">
        <name>Mn(2+)</name>
        <dbReference type="ChEBI" id="CHEBI:29035"/>
    </cofactor>
</comment>
<reference evidence="3 4" key="1">
    <citation type="submission" date="2018-11" db="EMBL/GenBank/DDBJ databases">
        <authorList>
            <consortium name="Pathogen Informatics"/>
        </authorList>
    </citation>
    <scope>NUCLEOTIDE SEQUENCE [LARGE SCALE GENOMIC DNA]</scope>
    <source>
        <strain evidence="3 4">Egypt</strain>
    </source>
</reference>
<keyword evidence="1" id="KW-0234">DNA repair</keyword>
<dbReference type="GO" id="GO:0004528">
    <property type="term" value="F:phosphodiesterase I activity"/>
    <property type="evidence" value="ECO:0007669"/>
    <property type="project" value="UniProtKB-EC"/>
</dbReference>
<comment type="function">
    <text evidence="1">Nuclease required for the repair of DNA interstrand cross-links (ICL). Acts as a 5'-3' exonuclease that anchors at a cut end of DNA and cleaves DNA successively at every third nucleotide, allowing to excise an ICL from one strand through flanking incisions.</text>
</comment>
<keyword evidence="1" id="KW-0460">Magnesium</keyword>
<keyword evidence="1" id="KW-0540">Nuclease</keyword>
<evidence type="ECO:0000313" key="4">
    <source>
        <dbReference type="Proteomes" id="UP000272942"/>
    </source>
</evidence>
<comment type="catalytic activity">
    <reaction evidence="1">
        <text>Hydrolytically removes 5'-nucleotides successively from the 3'-hydroxy termini of 3'-hydroxy-terminated oligonucleotides.</text>
        <dbReference type="EC" id="3.1.4.1"/>
    </reaction>
</comment>
<dbReference type="GO" id="GO:0070336">
    <property type="term" value="F:flap-structured DNA binding"/>
    <property type="evidence" value="ECO:0007669"/>
    <property type="project" value="TreeGrafter"/>
</dbReference>
<dbReference type="PANTHER" id="PTHR15749">
    <property type="entry name" value="FANCONI-ASSOCIATED NUCLEASE 1"/>
    <property type="match status" value="1"/>
</dbReference>
<name>A0A3P8IUY7_9TREM</name>
<keyword evidence="1" id="KW-0539">Nucleus</keyword>
<evidence type="ECO:0000313" key="3">
    <source>
        <dbReference type="EMBL" id="VDP92095.1"/>
    </source>
</evidence>
<accession>A0A3P8IUY7</accession>
<evidence type="ECO:0000256" key="2">
    <source>
        <dbReference type="SAM" id="MobiDB-lite"/>
    </source>
</evidence>
<sequence length="211" mass="24877">MWFEATPPPLPSTNSSPPTLSERNSEEAHTLLLTVEQWTLRHYTNRLEYERGLHSESRVFHLIFLLLFYDILFDDTIPDVFYSYRQSEPLDLCSDDFYPSRRSAIDERLSWISQAELPPDDTVNRGPKLNGLCPVTTFYTRGAKYTKRFVTYLDLHSRVQCHWRAPYQTTWELINDAILNLRQSRFRNHIYWKAEADITPQYGGNDCYLGN</sequence>
<proteinExistence type="inferred from homology"/>
<dbReference type="Proteomes" id="UP000272942">
    <property type="component" value="Unassembled WGS sequence"/>
</dbReference>
<organism evidence="3 4">
    <name type="scientific">Echinostoma caproni</name>
    <dbReference type="NCBI Taxonomy" id="27848"/>
    <lineage>
        <taxon>Eukaryota</taxon>
        <taxon>Metazoa</taxon>
        <taxon>Spiralia</taxon>
        <taxon>Lophotrochozoa</taxon>
        <taxon>Platyhelminthes</taxon>
        <taxon>Trematoda</taxon>
        <taxon>Digenea</taxon>
        <taxon>Plagiorchiida</taxon>
        <taxon>Echinostomata</taxon>
        <taxon>Echinostomatoidea</taxon>
        <taxon>Echinostomatidae</taxon>
        <taxon>Echinostoma</taxon>
    </lineage>
</organism>
<comment type="similarity">
    <text evidence="1">Belongs to the FAN1 family.</text>
</comment>
<dbReference type="AlphaFoldDB" id="A0A3P8IUY7"/>
<dbReference type="EC" id="3.1.4.1" evidence="1"/>
<gene>
    <name evidence="3" type="ORF">ECPE_LOCUS14823</name>
</gene>
<feature type="region of interest" description="Disordered" evidence="2">
    <location>
        <begin position="1"/>
        <end position="25"/>
    </location>
</feature>